<dbReference type="NCBIfam" id="TIGR00231">
    <property type="entry name" value="small_GTP"/>
    <property type="match status" value="1"/>
</dbReference>
<evidence type="ECO:0000313" key="10">
    <source>
        <dbReference type="EMBL" id="KAJ9149945.1"/>
    </source>
</evidence>
<feature type="region of interest" description="Disordered" evidence="9">
    <location>
        <begin position="254"/>
        <end position="285"/>
    </location>
</feature>
<dbReference type="Proteomes" id="UP001174694">
    <property type="component" value="Unassembled WGS sequence"/>
</dbReference>
<dbReference type="PROSITE" id="PS51420">
    <property type="entry name" value="RHO"/>
    <property type="match status" value="1"/>
</dbReference>
<dbReference type="FunFam" id="3.40.50.300:FF:000678">
    <property type="entry name" value="Rho GTPase Rho4"/>
    <property type="match status" value="1"/>
</dbReference>
<dbReference type="GO" id="GO:0007264">
    <property type="term" value="P:small GTPase-mediated signal transduction"/>
    <property type="evidence" value="ECO:0007669"/>
    <property type="project" value="InterPro"/>
</dbReference>
<evidence type="ECO:0000256" key="1">
    <source>
        <dbReference type="ARBA" id="ARBA00004370"/>
    </source>
</evidence>
<dbReference type="GO" id="GO:0005525">
    <property type="term" value="F:GTP binding"/>
    <property type="evidence" value="ECO:0007669"/>
    <property type="project" value="UniProtKB-KW"/>
</dbReference>
<protein>
    <submittedName>
        <fullName evidence="10">GTP-binding protein rhoC</fullName>
    </submittedName>
</protein>
<feature type="region of interest" description="Disordered" evidence="9">
    <location>
        <begin position="1"/>
        <end position="62"/>
    </location>
</feature>
<keyword evidence="3" id="KW-0488">Methylation</keyword>
<dbReference type="GO" id="GO:0032506">
    <property type="term" value="P:cytokinetic process"/>
    <property type="evidence" value="ECO:0007669"/>
    <property type="project" value="UniProtKB-ARBA"/>
</dbReference>
<evidence type="ECO:0000256" key="5">
    <source>
        <dbReference type="ARBA" id="ARBA00023134"/>
    </source>
</evidence>
<dbReference type="PRINTS" id="PR00449">
    <property type="entry name" value="RASTRNSFRMNG"/>
</dbReference>
<keyword evidence="4" id="KW-0547">Nucleotide-binding</keyword>
<accession>A0AA38S5X7</accession>
<sequence>MASSYQYRNSQYGQSLQEQYDSGMQRRPTADRRTDRTRSSDGTVSTMMSSSTGRESSGTHMTEAPAYSKKIVVVGDGGCGKTCLLISYSQGYFPEKYVPTVFENYITYPTHPPSGKTVELALWDTAGQEEYDRLRPLSYPETDLIFVCFAIDCPNSLENVMDKWYPEVLHFCPYTPLFLVGLKSDLRYKKTCIDMLKTQGLTPVTTEQGLAVAQKMGAQYMECSSKEMKGVDEVFERALLTVVANDRRNLEMQAAPGGAGVSSNGSSTGGNIPGVRKKKRKCNIL</sequence>
<evidence type="ECO:0000256" key="7">
    <source>
        <dbReference type="ARBA" id="ARBA00023288"/>
    </source>
</evidence>
<evidence type="ECO:0000256" key="8">
    <source>
        <dbReference type="ARBA" id="ARBA00023289"/>
    </source>
</evidence>
<comment type="similarity">
    <text evidence="2">Belongs to the small GTPase superfamily. Rho family.</text>
</comment>
<evidence type="ECO:0000256" key="6">
    <source>
        <dbReference type="ARBA" id="ARBA00023136"/>
    </source>
</evidence>
<feature type="compositionally biased region" description="Polar residues" evidence="9">
    <location>
        <begin position="1"/>
        <end position="22"/>
    </location>
</feature>
<dbReference type="InterPro" id="IPR005225">
    <property type="entry name" value="Small_GTP-bd"/>
</dbReference>
<comment type="caution">
    <text evidence="10">The sequence shown here is derived from an EMBL/GenBank/DDBJ whole genome shotgun (WGS) entry which is preliminary data.</text>
</comment>
<dbReference type="AlphaFoldDB" id="A0AA38S5X7"/>
<keyword evidence="11" id="KW-1185">Reference proteome</keyword>
<evidence type="ECO:0000256" key="3">
    <source>
        <dbReference type="ARBA" id="ARBA00022481"/>
    </source>
</evidence>
<keyword evidence="6" id="KW-0472">Membrane</keyword>
<feature type="compositionally biased region" description="Basic residues" evidence="9">
    <location>
        <begin position="275"/>
        <end position="285"/>
    </location>
</feature>
<dbReference type="PANTHER" id="PTHR24072">
    <property type="entry name" value="RHO FAMILY GTPASE"/>
    <property type="match status" value="1"/>
</dbReference>
<dbReference type="PROSITE" id="PS51419">
    <property type="entry name" value="RAB"/>
    <property type="match status" value="1"/>
</dbReference>
<dbReference type="InterPro" id="IPR003578">
    <property type="entry name" value="Small_GTPase_Rho"/>
</dbReference>
<keyword evidence="5" id="KW-0342">GTP-binding</keyword>
<comment type="subcellular location">
    <subcellularLocation>
        <location evidence="1">Membrane</location>
    </subcellularLocation>
</comment>
<organism evidence="10 11">
    <name type="scientific">Pleurostoma richardsiae</name>
    <dbReference type="NCBI Taxonomy" id="41990"/>
    <lineage>
        <taxon>Eukaryota</taxon>
        <taxon>Fungi</taxon>
        <taxon>Dikarya</taxon>
        <taxon>Ascomycota</taxon>
        <taxon>Pezizomycotina</taxon>
        <taxon>Sordariomycetes</taxon>
        <taxon>Sordariomycetidae</taxon>
        <taxon>Calosphaeriales</taxon>
        <taxon>Pleurostomataceae</taxon>
        <taxon>Pleurostoma</taxon>
    </lineage>
</organism>
<dbReference type="SMART" id="SM00175">
    <property type="entry name" value="RAB"/>
    <property type="match status" value="1"/>
</dbReference>
<proteinExistence type="inferred from homology"/>
<dbReference type="GO" id="GO:0016020">
    <property type="term" value="C:membrane"/>
    <property type="evidence" value="ECO:0007669"/>
    <property type="project" value="UniProtKB-SubCell"/>
</dbReference>
<dbReference type="Pfam" id="PF00071">
    <property type="entry name" value="Ras"/>
    <property type="match status" value="1"/>
</dbReference>
<reference evidence="10" key="1">
    <citation type="submission" date="2022-07" db="EMBL/GenBank/DDBJ databases">
        <title>Fungi with potential for degradation of polypropylene.</title>
        <authorList>
            <person name="Gostincar C."/>
        </authorList>
    </citation>
    <scope>NUCLEOTIDE SEQUENCE</scope>
    <source>
        <strain evidence="10">EXF-13308</strain>
    </source>
</reference>
<dbReference type="EMBL" id="JANBVO010000009">
    <property type="protein sequence ID" value="KAJ9149945.1"/>
    <property type="molecule type" value="Genomic_DNA"/>
</dbReference>
<name>A0AA38S5X7_9PEZI</name>
<evidence type="ECO:0000313" key="11">
    <source>
        <dbReference type="Proteomes" id="UP001174694"/>
    </source>
</evidence>
<dbReference type="SUPFAM" id="SSF52540">
    <property type="entry name" value="P-loop containing nucleoside triphosphate hydrolases"/>
    <property type="match status" value="1"/>
</dbReference>
<dbReference type="InterPro" id="IPR027417">
    <property type="entry name" value="P-loop_NTPase"/>
</dbReference>
<evidence type="ECO:0000256" key="2">
    <source>
        <dbReference type="ARBA" id="ARBA00010142"/>
    </source>
</evidence>
<keyword evidence="7" id="KW-0449">Lipoprotein</keyword>
<keyword evidence="8" id="KW-0636">Prenylation</keyword>
<gene>
    <name evidence="10" type="ORF">NKR23_g4022</name>
</gene>
<dbReference type="SMART" id="SM00173">
    <property type="entry name" value="RAS"/>
    <property type="match status" value="1"/>
</dbReference>
<dbReference type="PROSITE" id="PS51421">
    <property type="entry name" value="RAS"/>
    <property type="match status" value="1"/>
</dbReference>
<dbReference type="CDD" id="cd04132">
    <property type="entry name" value="Rho4_like"/>
    <property type="match status" value="1"/>
</dbReference>
<dbReference type="InterPro" id="IPR001806">
    <property type="entry name" value="Small_GTPase"/>
</dbReference>
<dbReference type="GO" id="GO:0003924">
    <property type="term" value="F:GTPase activity"/>
    <property type="evidence" value="ECO:0007669"/>
    <property type="project" value="InterPro"/>
</dbReference>
<evidence type="ECO:0000256" key="9">
    <source>
        <dbReference type="SAM" id="MobiDB-lite"/>
    </source>
</evidence>
<feature type="compositionally biased region" description="Low complexity" evidence="9">
    <location>
        <begin position="40"/>
        <end position="53"/>
    </location>
</feature>
<feature type="compositionally biased region" description="Basic and acidic residues" evidence="9">
    <location>
        <begin position="28"/>
        <end position="39"/>
    </location>
</feature>
<evidence type="ECO:0000256" key="4">
    <source>
        <dbReference type="ARBA" id="ARBA00022741"/>
    </source>
</evidence>
<dbReference type="Gene3D" id="3.40.50.300">
    <property type="entry name" value="P-loop containing nucleotide triphosphate hydrolases"/>
    <property type="match status" value="1"/>
</dbReference>
<dbReference type="SMART" id="SM00174">
    <property type="entry name" value="RHO"/>
    <property type="match status" value="1"/>
</dbReference>